<feature type="region of interest" description="Disordered" evidence="5">
    <location>
        <begin position="17"/>
        <end position="60"/>
    </location>
</feature>
<organism evidence="7 8">
    <name type="scientific">Trichomonas vaginalis (strain ATCC PRA-98 / G3)</name>
    <dbReference type="NCBI Taxonomy" id="412133"/>
    <lineage>
        <taxon>Eukaryota</taxon>
        <taxon>Metamonada</taxon>
        <taxon>Parabasalia</taxon>
        <taxon>Trichomonadida</taxon>
        <taxon>Trichomonadidae</taxon>
        <taxon>Trichomonas</taxon>
    </lineage>
</organism>
<protein>
    <submittedName>
        <fullName evidence="7">Cyclin, N-terminal domain containing protein</fullName>
    </submittedName>
</protein>
<evidence type="ECO:0000313" key="8">
    <source>
        <dbReference type="Proteomes" id="UP000001542"/>
    </source>
</evidence>
<gene>
    <name evidence="7" type="ORF">TVAG_330760</name>
</gene>
<dbReference type="GO" id="GO:0005737">
    <property type="term" value="C:cytoplasm"/>
    <property type="evidence" value="ECO:0000318"/>
    <property type="project" value="GO_Central"/>
</dbReference>
<sequence length="419" mass="48014">MNFSIFGSQSRALMQKEVSRLGPPDENVDNESWNQSDDDSDNDIPCAQRPIATPTSGSRKIGTVSCFDSSQSEGAYHFFESKADKIPFNFKDSQQSIVEKENYFNFSQHGASQHSQRSQSCSQMSPTFSRSDIPDSDEYYGSQIGTSPNDWEGFPEDHYRCVPKYLKNIIRQWRKEEMQFDTKTLFDNQKEITERTRAIVIDWLLHQCSYLKVPSRALFLACRIFDKMISVEPFDTDSAFLTAMVCLSLSAKVENTLYPGANKYVRILNDENIECTENDFTEREIKILSFLNFNMTYTTQIQFLKLFMNVVQADFRTSQCVMFVASCSLLSSELAMERSELVALSVLAIALNACEVSMDVLNEEFNLFGFKKIESIIEKILATIRGVLDDRESLIQAHFNSMSYQPTNIQYTMPKFKSE</sequence>
<reference evidence="7" key="2">
    <citation type="journal article" date="2007" name="Science">
        <title>Draft genome sequence of the sexually transmitted pathogen Trichomonas vaginalis.</title>
        <authorList>
            <person name="Carlton J.M."/>
            <person name="Hirt R.P."/>
            <person name="Silva J.C."/>
            <person name="Delcher A.L."/>
            <person name="Schatz M."/>
            <person name="Zhao Q."/>
            <person name="Wortman J.R."/>
            <person name="Bidwell S.L."/>
            <person name="Alsmark U.C.M."/>
            <person name="Besteiro S."/>
            <person name="Sicheritz-Ponten T."/>
            <person name="Noel C.J."/>
            <person name="Dacks J.B."/>
            <person name="Foster P.G."/>
            <person name="Simillion C."/>
            <person name="Van de Peer Y."/>
            <person name="Miranda-Saavedra D."/>
            <person name="Barton G.J."/>
            <person name="Westrop G.D."/>
            <person name="Mueller S."/>
            <person name="Dessi D."/>
            <person name="Fiori P.L."/>
            <person name="Ren Q."/>
            <person name="Paulsen I."/>
            <person name="Zhang H."/>
            <person name="Bastida-Corcuera F.D."/>
            <person name="Simoes-Barbosa A."/>
            <person name="Brown M.T."/>
            <person name="Hayes R.D."/>
            <person name="Mukherjee M."/>
            <person name="Okumura C.Y."/>
            <person name="Schneider R."/>
            <person name="Smith A.J."/>
            <person name="Vanacova S."/>
            <person name="Villalvazo M."/>
            <person name="Haas B.J."/>
            <person name="Pertea M."/>
            <person name="Feldblyum T.V."/>
            <person name="Utterback T.R."/>
            <person name="Shu C.L."/>
            <person name="Osoegawa K."/>
            <person name="de Jong P.J."/>
            <person name="Hrdy I."/>
            <person name="Horvathova L."/>
            <person name="Zubacova Z."/>
            <person name="Dolezal P."/>
            <person name="Malik S.B."/>
            <person name="Logsdon J.M. Jr."/>
            <person name="Henze K."/>
            <person name="Gupta A."/>
            <person name="Wang C.C."/>
            <person name="Dunne R.L."/>
            <person name="Upcroft J.A."/>
            <person name="Upcroft P."/>
            <person name="White O."/>
            <person name="Salzberg S.L."/>
            <person name="Tang P."/>
            <person name="Chiu C.-H."/>
            <person name="Lee Y.-S."/>
            <person name="Embley T.M."/>
            <person name="Coombs G.H."/>
            <person name="Mottram J.C."/>
            <person name="Tachezy J."/>
            <person name="Fraser-Liggett C.M."/>
            <person name="Johnson P.J."/>
        </authorList>
    </citation>
    <scope>NUCLEOTIDE SEQUENCE [LARGE SCALE GENOMIC DNA]</scope>
    <source>
        <strain evidence="7">G3</strain>
    </source>
</reference>
<evidence type="ECO:0000256" key="4">
    <source>
        <dbReference type="RuleBase" id="RU000383"/>
    </source>
</evidence>
<evidence type="ECO:0000256" key="5">
    <source>
        <dbReference type="SAM" id="MobiDB-lite"/>
    </source>
</evidence>
<dbReference type="Gene3D" id="1.10.472.10">
    <property type="entry name" value="Cyclin-like"/>
    <property type="match status" value="2"/>
</dbReference>
<evidence type="ECO:0000256" key="3">
    <source>
        <dbReference type="ARBA" id="ARBA00023306"/>
    </source>
</evidence>
<evidence type="ECO:0000256" key="1">
    <source>
        <dbReference type="ARBA" id="ARBA00022618"/>
    </source>
</evidence>
<keyword evidence="8" id="KW-1185">Reference proteome</keyword>
<accession>A2F4P2</accession>
<dbReference type="GO" id="GO:0051301">
    <property type="term" value="P:cell division"/>
    <property type="evidence" value="ECO:0007669"/>
    <property type="project" value="UniProtKB-KW"/>
</dbReference>
<dbReference type="GO" id="GO:0005634">
    <property type="term" value="C:nucleus"/>
    <property type="evidence" value="ECO:0000318"/>
    <property type="project" value="GO_Central"/>
</dbReference>
<dbReference type="InterPro" id="IPR006671">
    <property type="entry name" value="Cyclin_N"/>
</dbReference>
<feature type="region of interest" description="Disordered" evidence="5">
    <location>
        <begin position="108"/>
        <end position="134"/>
    </location>
</feature>
<dbReference type="InterPro" id="IPR036915">
    <property type="entry name" value="Cyclin-like_sf"/>
</dbReference>
<dbReference type="SMART" id="SM00385">
    <property type="entry name" value="CYCLIN"/>
    <property type="match status" value="1"/>
</dbReference>
<proteinExistence type="inferred from homology"/>
<dbReference type="STRING" id="5722.A2F4P2"/>
<name>A2F4P2_TRIV3</name>
<keyword evidence="3" id="KW-0131">Cell cycle</keyword>
<dbReference type="FunFam" id="1.10.472.10:FF:000010">
    <property type="entry name" value="G1/S-specific cyclin Cln1"/>
    <property type="match status" value="1"/>
</dbReference>
<dbReference type="PANTHER" id="PTHR10177">
    <property type="entry name" value="CYCLINS"/>
    <property type="match status" value="1"/>
</dbReference>
<keyword evidence="2 4" id="KW-0195">Cyclin</keyword>
<dbReference type="GO" id="GO:0000082">
    <property type="term" value="P:G1/S transition of mitotic cell cycle"/>
    <property type="evidence" value="ECO:0000318"/>
    <property type="project" value="GO_Central"/>
</dbReference>
<dbReference type="GO" id="GO:0051726">
    <property type="term" value="P:regulation of cell cycle"/>
    <property type="evidence" value="ECO:0007669"/>
    <property type="project" value="UniProtKB-ARBA"/>
</dbReference>
<dbReference type="VEuPathDB" id="TrichDB:TVAGG3_0583660"/>
<dbReference type="SUPFAM" id="SSF47954">
    <property type="entry name" value="Cyclin-like"/>
    <property type="match status" value="1"/>
</dbReference>
<dbReference type="VEuPathDB" id="TrichDB:TVAG_330760"/>
<dbReference type="RefSeq" id="XP_001313076.1">
    <property type="nucleotide sequence ID" value="XM_001313075.1"/>
</dbReference>
<dbReference type="InterPro" id="IPR013763">
    <property type="entry name" value="Cyclin-like_dom"/>
</dbReference>
<dbReference type="KEGG" id="tva:4757966"/>
<dbReference type="Proteomes" id="UP000001542">
    <property type="component" value="Unassembled WGS sequence"/>
</dbReference>
<feature type="domain" description="Cyclin-like" evidence="6">
    <location>
        <begin position="202"/>
        <end position="289"/>
    </location>
</feature>
<comment type="similarity">
    <text evidence="4">Belongs to the cyclin family.</text>
</comment>
<dbReference type="Pfam" id="PF00134">
    <property type="entry name" value="Cyclin_N"/>
    <property type="match status" value="1"/>
</dbReference>
<dbReference type="GO" id="GO:0000307">
    <property type="term" value="C:cyclin-dependent protein kinase holoenzyme complex"/>
    <property type="evidence" value="ECO:0000318"/>
    <property type="project" value="GO_Central"/>
</dbReference>
<evidence type="ECO:0000313" key="7">
    <source>
        <dbReference type="EMBL" id="EAY00147.1"/>
    </source>
</evidence>
<dbReference type="InterPro" id="IPR039361">
    <property type="entry name" value="Cyclin"/>
</dbReference>
<reference evidence="7" key="1">
    <citation type="submission" date="2006-10" db="EMBL/GenBank/DDBJ databases">
        <authorList>
            <person name="Amadeo P."/>
            <person name="Zhao Q."/>
            <person name="Wortman J."/>
            <person name="Fraser-Liggett C."/>
            <person name="Carlton J."/>
        </authorList>
    </citation>
    <scope>NUCLEOTIDE SEQUENCE</scope>
    <source>
        <strain evidence="7">G3</strain>
    </source>
</reference>
<dbReference type="eggNOG" id="KOG0654">
    <property type="taxonomic scope" value="Eukaryota"/>
</dbReference>
<keyword evidence="1" id="KW-0132">Cell division</keyword>
<evidence type="ECO:0000259" key="6">
    <source>
        <dbReference type="SMART" id="SM00385"/>
    </source>
</evidence>
<dbReference type="OrthoDB" id="5590282at2759"/>
<dbReference type="GO" id="GO:0016538">
    <property type="term" value="F:cyclin-dependent protein serine/threonine kinase regulator activity"/>
    <property type="evidence" value="ECO:0000318"/>
    <property type="project" value="GO_Central"/>
</dbReference>
<dbReference type="AlphaFoldDB" id="A2F4P2"/>
<dbReference type="InParanoid" id="A2F4P2"/>
<dbReference type="EMBL" id="DS113612">
    <property type="protein sequence ID" value="EAY00147.1"/>
    <property type="molecule type" value="Genomic_DNA"/>
</dbReference>
<dbReference type="SMR" id="A2F4P2"/>
<feature type="compositionally biased region" description="Low complexity" evidence="5">
    <location>
        <begin position="112"/>
        <end position="125"/>
    </location>
</feature>
<evidence type="ECO:0000256" key="2">
    <source>
        <dbReference type="ARBA" id="ARBA00023127"/>
    </source>
</evidence>